<evidence type="ECO:0000256" key="4">
    <source>
        <dbReference type="ARBA" id="ARBA00022692"/>
    </source>
</evidence>
<evidence type="ECO:0000259" key="8">
    <source>
        <dbReference type="PROSITE" id="PS50928"/>
    </source>
</evidence>
<dbReference type="PANTHER" id="PTHR32243">
    <property type="entry name" value="MALTOSE TRANSPORT SYSTEM PERMEASE-RELATED"/>
    <property type="match status" value="1"/>
</dbReference>
<feature type="transmembrane region" description="Helical" evidence="7">
    <location>
        <begin position="12"/>
        <end position="31"/>
    </location>
</feature>
<dbReference type="Proteomes" id="UP000886050">
    <property type="component" value="Unassembled WGS sequence"/>
</dbReference>
<keyword evidence="4 7" id="KW-0812">Transmembrane</keyword>
<dbReference type="InterPro" id="IPR000515">
    <property type="entry name" value="MetI-like"/>
</dbReference>
<feature type="non-terminal residue" evidence="9">
    <location>
        <position position="160"/>
    </location>
</feature>
<feature type="transmembrane region" description="Helical" evidence="7">
    <location>
        <begin position="70"/>
        <end position="94"/>
    </location>
</feature>
<dbReference type="SUPFAM" id="SSF161098">
    <property type="entry name" value="MetI-like"/>
    <property type="match status" value="1"/>
</dbReference>
<keyword evidence="3" id="KW-1003">Cell membrane</keyword>
<dbReference type="AlphaFoldDB" id="A0A7V5LTE3"/>
<dbReference type="InterPro" id="IPR050901">
    <property type="entry name" value="BP-dep_ABC_trans_perm"/>
</dbReference>
<evidence type="ECO:0000256" key="7">
    <source>
        <dbReference type="SAM" id="Phobius"/>
    </source>
</evidence>
<dbReference type="EMBL" id="DRTX01000130">
    <property type="protein sequence ID" value="HHF53220.1"/>
    <property type="molecule type" value="Genomic_DNA"/>
</dbReference>
<reference evidence="9" key="1">
    <citation type="journal article" date="2020" name="mSystems">
        <title>Genome- and Community-Level Interaction Insights into Carbon Utilization and Element Cycling Functions of Hydrothermarchaeota in Hydrothermal Sediment.</title>
        <authorList>
            <person name="Zhou Z."/>
            <person name="Liu Y."/>
            <person name="Xu W."/>
            <person name="Pan J."/>
            <person name="Luo Z.H."/>
            <person name="Li M."/>
        </authorList>
    </citation>
    <scope>NUCLEOTIDE SEQUENCE [LARGE SCALE GENOMIC DNA]</scope>
    <source>
        <strain evidence="9">HyVt-96</strain>
    </source>
</reference>
<feature type="transmembrane region" description="Helical" evidence="7">
    <location>
        <begin position="139"/>
        <end position="158"/>
    </location>
</feature>
<dbReference type="InterPro" id="IPR035906">
    <property type="entry name" value="MetI-like_sf"/>
</dbReference>
<keyword evidence="2" id="KW-0813">Transport</keyword>
<evidence type="ECO:0000256" key="3">
    <source>
        <dbReference type="ARBA" id="ARBA00022475"/>
    </source>
</evidence>
<dbReference type="Gene3D" id="1.10.3720.10">
    <property type="entry name" value="MetI-like"/>
    <property type="match status" value="1"/>
</dbReference>
<dbReference type="CDD" id="cd06261">
    <property type="entry name" value="TM_PBP2"/>
    <property type="match status" value="1"/>
</dbReference>
<evidence type="ECO:0000256" key="2">
    <source>
        <dbReference type="ARBA" id="ARBA00022448"/>
    </source>
</evidence>
<accession>A0A7V5LTE3</accession>
<feature type="domain" description="ABC transmembrane type-1" evidence="8">
    <location>
        <begin position="71"/>
        <end position="160"/>
    </location>
</feature>
<comment type="caution">
    <text evidence="9">The sequence shown here is derived from an EMBL/GenBank/DDBJ whole genome shotgun (WGS) entry which is preliminary data.</text>
</comment>
<gene>
    <name evidence="9" type="ORF">ENL43_02510</name>
</gene>
<evidence type="ECO:0000256" key="1">
    <source>
        <dbReference type="ARBA" id="ARBA00004651"/>
    </source>
</evidence>
<feature type="transmembrane region" description="Helical" evidence="7">
    <location>
        <begin position="106"/>
        <end position="127"/>
    </location>
</feature>
<name>A0A7V5LTE3_UNCW3</name>
<evidence type="ECO:0000256" key="5">
    <source>
        <dbReference type="ARBA" id="ARBA00022989"/>
    </source>
</evidence>
<evidence type="ECO:0000313" key="9">
    <source>
        <dbReference type="EMBL" id="HHF53220.1"/>
    </source>
</evidence>
<protein>
    <submittedName>
        <fullName evidence="9">Carbohydrate ABC transporter permease</fullName>
    </submittedName>
</protein>
<keyword evidence="6 7" id="KW-0472">Membrane</keyword>
<organism evidence="9">
    <name type="scientific">candidate division WOR-3 bacterium</name>
    <dbReference type="NCBI Taxonomy" id="2052148"/>
    <lineage>
        <taxon>Bacteria</taxon>
        <taxon>Bacteria division WOR-3</taxon>
    </lineage>
</organism>
<sequence>MSKLNLKSTSVAYLVLGFICVYNLMPFMWMLSTSLKTLQESYAIPPTLWPRDLTLSAYSKVLVYGNFPLYFANSTIVALSTALFSTFIGLLAGYGFSRFFFKGKALLMGIILSSQMLPGVLLVGPYFKMLSAVGLYDTRTGLIIAFTTITLPFSTWMLKG</sequence>
<dbReference type="GO" id="GO:0005886">
    <property type="term" value="C:plasma membrane"/>
    <property type="evidence" value="ECO:0007669"/>
    <property type="project" value="UniProtKB-SubCell"/>
</dbReference>
<dbReference type="GO" id="GO:0055085">
    <property type="term" value="P:transmembrane transport"/>
    <property type="evidence" value="ECO:0007669"/>
    <property type="project" value="InterPro"/>
</dbReference>
<dbReference type="PROSITE" id="PS50928">
    <property type="entry name" value="ABC_TM1"/>
    <property type="match status" value="1"/>
</dbReference>
<dbReference type="PANTHER" id="PTHR32243:SF18">
    <property type="entry name" value="INNER MEMBRANE ABC TRANSPORTER PERMEASE PROTEIN YCJP"/>
    <property type="match status" value="1"/>
</dbReference>
<evidence type="ECO:0000256" key="6">
    <source>
        <dbReference type="ARBA" id="ARBA00023136"/>
    </source>
</evidence>
<keyword evidence="5 7" id="KW-1133">Transmembrane helix</keyword>
<comment type="subcellular location">
    <subcellularLocation>
        <location evidence="1">Cell membrane</location>
        <topology evidence="1">Multi-pass membrane protein</topology>
    </subcellularLocation>
</comment>
<proteinExistence type="predicted"/>